<dbReference type="HOGENOM" id="CLU_3042797_0_0_7"/>
<dbReference type="STRING" id="694327.DFW101_3479"/>
<reference evidence="2" key="1">
    <citation type="journal article" date="2015" name="Genome Announc.">
        <title>High-Quality Draft Genome Sequence of Desulfovibrio carbinoliphilus FW-101-2B, an Organic Acid-Oxidizing Sulfate-Reducing Bacterium Isolated from Uranium(VI)-Contaminated Groundwater.</title>
        <authorList>
            <person name="Ramsay B.D."/>
            <person name="Hwang C."/>
            <person name="Woo H.L."/>
            <person name="Carroll S.L."/>
            <person name="Lucas S."/>
            <person name="Han J."/>
            <person name="Lapidus A.L."/>
            <person name="Cheng J.F."/>
            <person name="Goodwin L.A."/>
            <person name="Pitluck S."/>
            <person name="Peters L."/>
            <person name="Chertkov O."/>
            <person name="Held B."/>
            <person name="Detter J.C."/>
            <person name="Han C.S."/>
            <person name="Tapia R."/>
            <person name="Land M.L."/>
            <person name="Hauser L.J."/>
            <person name="Kyrpides N.C."/>
            <person name="Ivanova N.N."/>
            <person name="Mikhailova N."/>
            <person name="Pagani I."/>
            <person name="Woyke T."/>
            <person name="Arkin A.P."/>
            <person name="Dehal P."/>
            <person name="Chivian D."/>
            <person name="Criddle C.S."/>
            <person name="Wu W."/>
            <person name="Chakraborty R."/>
            <person name="Hazen T.C."/>
            <person name="Fields M.W."/>
        </authorList>
    </citation>
    <scope>NUCLEOTIDE SEQUENCE [LARGE SCALE GENOMIC DNA]</scope>
    <source>
        <strain evidence="2">FW-101-2B</strain>
    </source>
</reference>
<dbReference type="Proteomes" id="UP000004662">
    <property type="component" value="Chromosome"/>
</dbReference>
<proteinExistence type="predicted"/>
<sequence>MFAPTVHVECVSVFEPVQGVWQGGDVNPLTEEDAAVRREADDEDFLDFCRRSLG</sequence>
<protein>
    <submittedName>
        <fullName evidence="1">Uncharacterized protein</fullName>
    </submittedName>
</protein>
<dbReference type="EMBL" id="CM001368">
    <property type="protein sequence ID" value="EHJ49477.1"/>
    <property type="molecule type" value="Genomic_DNA"/>
</dbReference>
<accession>G7QC31</accession>
<dbReference type="RefSeq" id="WP_009182801.1">
    <property type="nucleotide sequence ID" value="NZ_CM001368.1"/>
</dbReference>
<dbReference type="AlphaFoldDB" id="G7QC31"/>
<organism evidence="1 2">
    <name type="scientific">Solidesulfovibrio carbinoliphilus subsp. oakridgensis</name>
    <dbReference type="NCBI Taxonomy" id="694327"/>
    <lineage>
        <taxon>Bacteria</taxon>
        <taxon>Pseudomonadati</taxon>
        <taxon>Thermodesulfobacteriota</taxon>
        <taxon>Desulfovibrionia</taxon>
        <taxon>Desulfovibrionales</taxon>
        <taxon>Desulfovibrionaceae</taxon>
        <taxon>Solidesulfovibrio</taxon>
    </lineage>
</organism>
<dbReference type="eggNOG" id="ENOG50318F9">
    <property type="taxonomic scope" value="Bacteria"/>
</dbReference>
<name>G7QC31_9BACT</name>
<keyword evidence="2" id="KW-1185">Reference proteome</keyword>
<evidence type="ECO:0000313" key="2">
    <source>
        <dbReference type="Proteomes" id="UP000004662"/>
    </source>
</evidence>
<gene>
    <name evidence="1" type="ORF">DFW101_3479</name>
</gene>
<evidence type="ECO:0000313" key="1">
    <source>
        <dbReference type="EMBL" id="EHJ49477.1"/>
    </source>
</evidence>